<feature type="domain" description="HTH myb-type" evidence="9">
    <location>
        <begin position="176"/>
        <end position="230"/>
    </location>
</feature>
<evidence type="ECO:0000259" key="8">
    <source>
        <dbReference type="PROSITE" id="PS50090"/>
    </source>
</evidence>
<evidence type="ECO:0000313" key="11">
    <source>
        <dbReference type="EMBL" id="PKI58897.1"/>
    </source>
</evidence>
<dbReference type="PANTHER" id="PTHR45614">
    <property type="entry name" value="MYB PROTEIN-RELATED"/>
    <property type="match status" value="1"/>
</dbReference>
<dbReference type="STRING" id="22663.A0A218WKP5"/>
<dbReference type="Gene3D" id="1.10.10.60">
    <property type="entry name" value="Homeodomain-like"/>
    <property type="match status" value="2"/>
</dbReference>
<keyword evidence="13" id="KW-1185">Reference proteome</keyword>
<reference evidence="12" key="1">
    <citation type="journal article" date="2017" name="Plant J.">
        <title>The pomegranate (Punica granatum L.) genome and the genomics of punicalagin biosynthesis.</title>
        <authorList>
            <person name="Qin G."/>
            <person name="Xu C."/>
            <person name="Ming R."/>
            <person name="Tang H."/>
            <person name="Guyot R."/>
            <person name="Kramer E.M."/>
            <person name="Hu Y."/>
            <person name="Yi X."/>
            <person name="Qi Y."/>
            <person name="Xu X."/>
            <person name="Gao Z."/>
            <person name="Pan H."/>
            <person name="Jian J."/>
            <person name="Tian Y."/>
            <person name="Yue Z."/>
            <person name="Xu Y."/>
        </authorList>
    </citation>
    <scope>NUCLEOTIDE SEQUENCE [LARGE SCALE GENOMIC DNA]</scope>
    <source>
        <strain evidence="12">cv. Dabenzi</strain>
    </source>
</reference>
<comment type="subcellular location">
    <subcellularLocation>
        <location evidence="1">Nucleus</location>
    </subcellularLocation>
</comment>
<dbReference type="GO" id="GO:0005634">
    <property type="term" value="C:nucleus"/>
    <property type="evidence" value="ECO:0007669"/>
    <property type="project" value="UniProtKB-SubCell"/>
</dbReference>
<feature type="domain" description="Myb-like" evidence="8">
    <location>
        <begin position="129"/>
        <end position="175"/>
    </location>
</feature>
<dbReference type="Proteomes" id="UP000233551">
    <property type="component" value="Unassembled WGS sequence"/>
</dbReference>
<dbReference type="EMBL" id="PGOL01001335">
    <property type="protein sequence ID" value="PKI58897.1"/>
    <property type="molecule type" value="Genomic_DNA"/>
</dbReference>
<keyword evidence="6" id="KW-0539">Nucleus</keyword>
<protein>
    <recommendedName>
        <fullName evidence="14">Transcription factor CSA-like</fullName>
    </recommendedName>
</protein>
<evidence type="ECO:0000256" key="6">
    <source>
        <dbReference type="ARBA" id="ARBA00023242"/>
    </source>
</evidence>
<evidence type="ECO:0008006" key="14">
    <source>
        <dbReference type="Google" id="ProtNLM"/>
    </source>
</evidence>
<dbReference type="Pfam" id="PF13921">
    <property type="entry name" value="Myb_DNA-bind_6"/>
    <property type="match status" value="1"/>
</dbReference>
<evidence type="ECO:0000256" key="2">
    <source>
        <dbReference type="ARBA" id="ARBA00022737"/>
    </source>
</evidence>
<dbReference type="GO" id="GO:0000978">
    <property type="term" value="F:RNA polymerase II cis-regulatory region sequence-specific DNA binding"/>
    <property type="evidence" value="ECO:0007669"/>
    <property type="project" value="TreeGrafter"/>
</dbReference>
<keyword evidence="3" id="KW-0805">Transcription regulation</keyword>
<dbReference type="Proteomes" id="UP000197138">
    <property type="component" value="Unassembled WGS sequence"/>
</dbReference>
<evidence type="ECO:0000259" key="9">
    <source>
        <dbReference type="PROSITE" id="PS51294"/>
    </source>
</evidence>
<dbReference type="SMART" id="SM00717">
    <property type="entry name" value="SANT"/>
    <property type="match status" value="2"/>
</dbReference>
<dbReference type="PROSITE" id="PS50090">
    <property type="entry name" value="MYB_LIKE"/>
    <property type="match status" value="2"/>
</dbReference>
<feature type="domain" description="Myb-like" evidence="8">
    <location>
        <begin position="176"/>
        <end position="226"/>
    </location>
</feature>
<feature type="compositionally biased region" description="Basic and acidic residues" evidence="7">
    <location>
        <begin position="325"/>
        <end position="335"/>
    </location>
</feature>
<accession>A0A218WKP5</accession>
<keyword evidence="4" id="KW-0238">DNA-binding</keyword>
<dbReference type="InterPro" id="IPR050560">
    <property type="entry name" value="MYB_TF"/>
</dbReference>
<dbReference type="CDD" id="cd00167">
    <property type="entry name" value="SANT"/>
    <property type="match status" value="2"/>
</dbReference>
<dbReference type="InterPro" id="IPR009057">
    <property type="entry name" value="Homeodomain-like_sf"/>
</dbReference>
<feature type="compositionally biased region" description="Polar residues" evidence="7">
    <location>
        <begin position="273"/>
        <end position="285"/>
    </location>
</feature>
<dbReference type="InterPro" id="IPR001005">
    <property type="entry name" value="SANT/Myb"/>
</dbReference>
<evidence type="ECO:0000256" key="3">
    <source>
        <dbReference type="ARBA" id="ARBA00023015"/>
    </source>
</evidence>
<keyword evidence="5" id="KW-0804">Transcription</keyword>
<dbReference type="EMBL" id="MTKT01003953">
    <property type="protein sequence ID" value="OWM73153.1"/>
    <property type="molecule type" value="Genomic_DNA"/>
</dbReference>
<gene>
    <name evidence="10" type="ORF">CDL15_Pgr001267</name>
    <name evidence="11" type="ORF">CRG98_020643</name>
</gene>
<evidence type="ECO:0000256" key="7">
    <source>
        <dbReference type="SAM" id="MobiDB-lite"/>
    </source>
</evidence>
<feature type="compositionally biased region" description="Basic and acidic residues" evidence="7">
    <location>
        <begin position="84"/>
        <end position="101"/>
    </location>
</feature>
<organism evidence="10 12">
    <name type="scientific">Punica granatum</name>
    <name type="common">Pomegranate</name>
    <dbReference type="NCBI Taxonomy" id="22663"/>
    <lineage>
        <taxon>Eukaryota</taxon>
        <taxon>Viridiplantae</taxon>
        <taxon>Streptophyta</taxon>
        <taxon>Embryophyta</taxon>
        <taxon>Tracheophyta</taxon>
        <taxon>Spermatophyta</taxon>
        <taxon>Magnoliopsida</taxon>
        <taxon>eudicotyledons</taxon>
        <taxon>Gunneridae</taxon>
        <taxon>Pentapetalae</taxon>
        <taxon>rosids</taxon>
        <taxon>malvids</taxon>
        <taxon>Myrtales</taxon>
        <taxon>Lythraceae</taxon>
        <taxon>Punica</taxon>
    </lineage>
</organism>
<reference evidence="11 13" key="3">
    <citation type="submission" date="2017-11" db="EMBL/GenBank/DDBJ databases">
        <title>De-novo sequencing of pomegranate (Punica granatum L.) genome.</title>
        <authorList>
            <person name="Akparov Z."/>
            <person name="Amiraslanov A."/>
            <person name="Hajiyeva S."/>
            <person name="Abbasov M."/>
            <person name="Kaur K."/>
            <person name="Hamwieh A."/>
            <person name="Solovyev V."/>
            <person name="Salamov A."/>
            <person name="Braich B."/>
            <person name="Kosarev P."/>
            <person name="Mahmoud A."/>
            <person name="Hajiyev E."/>
            <person name="Babayeva S."/>
            <person name="Izzatullayeva V."/>
            <person name="Mammadov A."/>
            <person name="Mammadov A."/>
            <person name="Sharifova S."/>
            <person name="Ojaghi J."/>
            <person name="Eynullazada K."/>
            <person name="Bayramov B."/>
            <person name="Abdulazimova A."/>
            <person name="Shahmuradov I."/>
        </authorList>
    </citation>
    <scope>NUCLEOTIDE SEQUENCE [LARGE SCALE GENOMIC DNA]</scope>
    <source>
        <strain evidence="11">AG2017</strain>
        <strain evidence="13">cv. AG2017</strain>
        <tissue evidence="11">Leaf</tissue>
    </source>
</reference>
<dbReference type="PROSITE" id="PS51294">
    <property type="entry name" value="HTH_MYB"/>
    <property type="match status" value="2"/>
</dbReference>
<evidence type="ECO:0000256" key="1">
    <source>
        <dbReference type="ARBA" id="ARBA00004123"/>
    </source>
</evidence>
<dbReference type="GO" id="GO:0000981">
    <property type="term" value="F:DNA-binding transcription factor activity, RNA polymerase II-specific"/>
    <property type="evidence" value="ECO:0007669"/>
    <property type="project" value="TreeGrafter"/>
</dbReference>
<feature type="region of interest" description="Disordered" evidence="7">
    <location>
        <begin position="80"/>
        <end position="108"/>
    </location>
</feature>
<evidence type="ECO:0000313" key="13">
    <source>
        <dbReference type="Proteomes" id="UP000233551"/>
    </source>
</evidence>
<dbReference type="InterPro" id="IPR017930">
    <property type="entry name" value="Myb_dom"/>
</dbReference>
<keyword evidence="2" id="KW-0677">Repeat</keyword>
<dbReference type="FunFam" id="1.10.10.60:FF:000060">
    <property type="entry name" value="MYB transcription factor"/>
    <property type="match status" value="1"/>
</dbReference>
<feature type="domain" description="HTH myb-type" evidence="9">
    <location>
        <begin position="129"/>
        <end position="175"/>
    </location>
</feature>
<sequence>MSKTEHLKTRLGRFTGFQDLNSLPSSPYNPPQLSLYGAFPGAASLGERKPEMTEAGFQFLAPAMGQTDKAWAFEPLKSRGGVKTQHDVESDGHGGKADKTTVRPGLDEEDEVNRCSNVGKGGHVKLCARGHWRPAEDAKLKELVAQFGPQNWNVIAEHLEGRSGKSCRLRWFNQLDPRINRKAFSEEEEERLLTAHRMYGSKWAMIARLFPGRTDNAVKNHWHVIMARKQREQSNVYRKRKLLPPHMVFDVKPPNRNTSSTESTISSNRDESASTCTKLSLSASSARPVPVLFGRSGPVQRLQPSDPRIGPPNKKPLLATVNGPSDDRSSDDSRNWTHCTGPKKGSRENSGSGNLDSVSNSEVSGAESVTTHNLILSGPEKQDLPFIDFLGVGAT</sequence>
<name>A0A218WKP5_PUNGR</name>
<evidence type="ECO:0000256" key="4">
    <source>
        <dbReference type="ARBA" id="ARBA00023125"/>
    </source>
</evidence>
<dbReference type="SUPFAM" id="SSF46689">
    <property type="entry name" value="Homeodomain-like"/>
    <property type="match status" value="1"/>
</dbReference>
<dbReference type="PANTHER" id="PTHR45614:SF259">
    <property type="entry name" value="MYB DOMAIN PROTEIN 89-RELATED"/>
    <property type="match status" value="1"/>
</dbReference>
<feature type="compositionally biased region" description="Polar residues" evidence="7">
    <location>
        <begin position="348"/>
        <end position="368"/>
    </location>
</feature>
<evidence type="ECO:0000313" key="10">
    <source>
        <dbReference type="EMBL" id="OWM73153.1"/>
    </source>
</evidence>
<comment type="caution">
    <text evidence="10">The sequence shown here is derived from an EMBL/GenBank/DDBJ whole genome shotgun (WGS) entry which is preliminary data.</text>
</comment>
<evidence type="ECO:0000313" key="12">
    <source>
        <dbReference type="Proteomes" id="UP000197138"/>
    </source>
</evidence>
<feature type="region of interest" description="Disordered" evidence="7">
    <location>
        <begin position="245"/>
        <end position="368"/>
    </location>
</feature>
<reference evidence="10" key="2">
    <citation type="submission" date="2017-06" db="EMBL/GenBank/DDBJ databases">
        <title>The pomegranate genome and the genomics of punicalagin biosynthesis.</title>
        <authorList>
            <person name="Xu C."/>
        </authorList>
    </citation>
    <scope>NUCLEOTIDE SEQUENCE [LARGE SCALE GENOMIC DNA]</scope>
    <source>
        <tissue evidence="10">Fresh leaf</tissue>
    </source>
</reference>
<feature type="compositionally biased region" description="Low complexity" evidence="7">
    <location>
        <begin position="258"/>
        <end position="267"/>
    </location>
</feature>
<evidence type="ECO:0000256" key="5">
    <source>
        <dbReference type="ARBA" id="ARBA00023163"/>
    </source>
</evidence>
<dbReference type="AlphaFoldDB" id="A0A218WKP5"/>
<proteinExistence type="predicted"/>